<feature type="compositionally biased region" description="Low complexity" evidence="1">
    <location>
        <begin position="246"/>
        <end position="255"/>
    </location>
</feature>
<reference evidence="4" key="1">
    <citation type="submission" date="2023-09" db="EMBL/GenBank/DDBJ databases">
        <title>30 novel species of actinomycetes from the DSMZ collection.</title>
        <authorList>
            <person name="Nouioui I."/>
        </authorList>
    </citation>
    <scope>NUCLEOTIDE SEQUENCE</scope>
    <source>
        <strain evidence="4">DSM 115977</strain>
    </source>
</reference>
<evidence type="ECO:0000259" key="3">
    <source>
        <dbReference type="Pfam" id="PF02698"/>
    </source>
</evidence>
<evidence type="ECO:0000313" key="4">
    <source>
        <dbReference type="EMBL" id="MDT0527645.1"/>
    </source>
</evidence>
<dbReference type="Pfam" id="PF02698">
    <property type="entry name" value="DUF218"/>
    <property type="match status" value="1"/>
</dbReference>
<protein>
    <submittedName>
        <fullName evidence="4">ElyC/SanA/YdcF family protein</fullName>
    </submittedName>
</protein>
<feature type="region of interest" description="Disordered" evidence="1">
    <location>
        <begin position="244"/>
        <end position="263"/>
    </location>
</feature>
<dbReference type="InterPro" id="IPR051599">
    <property type="entry name" value="Cell_Envelope_Assoc"/>
</dbReference>
<evidence type="ECO:0000313" key="5">
    <source>
        <dbReference type="Proteomes" id="UP001180973"/>
    </source>
</evidence>
<organism evidence="4 5">
    <name type="scientific">Micromonospora reichwaldensis</name>
    <dbReference type="NCBI Taxonomy" id="3075516"/>
    <lineage>
        <taxon>Bacteria</taxon>
        <taxon>Bacillati</taxon>
        <taxon>Actinomycetota</taxon>
        <taxon>Actinomycetes</taxon>
        <taxon>Micromonosporales</taxon>
        <taxon>Micromonosporaceae</taxon>
        <taxon>Micromonospora</taxon>
    </lineage>
</organism>
<keyword evidence="5" id="KW-1185">Reference proteome</keyword>
<dbReference type="PANTHER" id="PTHR30336:SF6">
    <property type="entry name" value="INTEGRAL MEMBRANE PROTEIN"/>
    <property type="match status" value="1"/>
</dbReference>
<keyword evidence="2" id="KW-1133">Transmembrane helix</keyword>
<feature type="domain" description="DUF218" evidence="3">
    <location>
        <begin position="89"/>
        <end position="211"/>
    </location>
</feature>
<keyword evidence="2" id="KW-0812">Transmembrane</keyword>
<dbReference type="CDD" id="cd06259">
    <property type="entry name" value="YdcF-like"/>
    <property type="match status" value="1"/>
</dbReference>
<feature type="region of interest" description="Disordered" evidence="1">
    <location>
        <begin position="1"/>
        <end position="43"/>
    </location>
</feature>
<comment type="caution">
    <text evidence="4">The sequence shown here is derived from an EMBL/GenBank/DDBJ whole genome shotgun (WGS) entry which is preliminary data.</text>
</comment>
<name>A0ABU2WQ01_9ACTN</name>
<sequence>MSAGDPAGQRPADAAGQRPSDAVGRRPPVAGDGRPANGAAARASRWRRRLTRAAVLGLAGLLLASLPWLWTTTAARGHLYGEADAPAADVVIVLGTAVAADRRQPGDRLAGRLETAAALVQSGRARVVLVSGDGGGTSGDEPAAMTSHLTERLGVDPRRVVADPFGLDTYDTCARARDVYGVERALIVTQSYHLSRAVTLCRHLGLDVDGVTARCAGCGPVLLVGKAVRDYFASGKAAWDAVRGRPPAVSSPADPAVEDALKS</sequence>
<dbReference type="PANTHER" id="PTHR30336">
    <property type="entry name" value="INNER MEMBRANE PROTEIN, PROBABLE PERMEASE"/>
    <property type="match status" value="1"/>
</dbReference>
<evidence type="ECO:0000256" key="1">
    <source>
        <dbReference type="SAM" id="MobiDB-lite"/>
    </source>
</evidence>
<dbReference type="RefSeq" id="WP_311410027.1">
    <property type="nucleotide sequence ID" value="NZ_JAVRFL010000001.1"/>
</dbReference>
<dbReference type="EMBL" id="JAVRFL010000001">
    <property type="protein sequence ID" value="MDT0527645.1"/>
    <property type="molecule type" value="Genomic_DNA"/>
</dbReference>
<dbReference type="Proteomes" id="UP001180973">
    <property type="component" value="Unassembled WGS sequence"/>
</dbReference>
<dbReference type="InterPro" id="IPR003848">
    <property type="entry name" value="DUF218"/>
</dbReference>
<feature type="compositionally biased region" description="Low complexity" evidence="1">
    <location>
        <begin position="30"/>
        <end position="43"/>
    </location>
</feature>
<gene>
    <name evidence="4" type="ORF">RM555_01425</name>
</gene>
<accession>A0ABU2WQ01</accession>
<evidence type="ECO:0000256" key="2">
    <source>
        <dbReference type="SAM" id="Phobius"/>
    </source>
</evidence>
<keyword evidence="2" id="KW-0472">Membrane</keyword>
<feature type="transmembrane region" description="Helical" evidence="2">
    <location>
        <begin position="50"/>
        <end position="70"/>
    </location>
</feature>
<proteinExistence type="predicted"/>